<reference evidence="2" key="1">
    <citation type="journal article" date="2019" name="Int. J. Syst. Evol. Microbiol.">
        <title>The Global Catalogue of Microorganisms (GCM) 10K type strain sequencing project: providing services to taxonomists for standard genome sequencing and annotation.</title>
        <authorList>
            <consortium name="The Broad Institute Genomics Platform"/>
            <consortium name="The Broad Institute Genome Sequencing Center for Infectious Disease"/>
            <person name="Wu L."/>
            <person name="Ma J."/>
        </authorList>
    </citation>
    <scope>NUCLEOTIDE SEQUENCE [LARGE SCALE GENOMIC DNA]</scope>
    <source>
        <strain evidence="2">CGMCC 1.15342</strain>
    </source>
</reference>
<keyword evidence="2" id="KW-1185">Reference proteome</keyword>
<organism evidence="1 2">
    <name type="scientific">Parapedobacter defluvii</name>
    <dbReference type="NCBI Taxonomy" id="2045106"/>
    <lineage>
        <taxon>Bacteria</taxon>
        <taxon>Pseudomonadati</taxon>
        <taxon>Bacteroidota</taxon>
        <taxon>Sphingobacteriia</taxon>
        <taxon>Sphingobacteriales</taxon>
        <taxon>Sphingobacteriaceae</taxon>
        <taxon>Parapedobacter</taxon>
    </lineage>
</organism>
<evidence type="ECO:0008006" key="3">
    <source>
        <dbReference type="Google" id="ProtNLM"/>
    </source>
</evidence>
<accession>A0ABQ1MA93</accession>
<dbReference type="RefSeq" id="WP_188752436.1">
    <property type="nucleotide sequence ID" value="NZ_BMIK01000012.1"/>
</dbReference>
<sequence>MISNYLTGIGGLIAALFISLTGYAQSGSVGDPIINITFGTATDPNFGGGTTTYFHNQTSELNDGEYRLGSNINQGRTGWHNLRDHTNGQGEGMMLIVNASYDAGEFYRIRVSGLCQDTRFRFSAWIANANRAEECDGNPIPPNVRFVVEDLNGNVVSSPYATGNIQATSSPLWQQYGFEFDTGNQSEFDLVLINDNPGGCGNDLAIDDIQFRPYGPQLSLIMDETFRQADTLFFCEDDVSPITLSAKIISDDSYATAPAYQWQTRQEGQVSWIDMPGKNDPQLSITPTPNQWYRLTVAATTGNLDNLLCRISSDSIRLARIVPQADIADIEMPGPICDDSSIQLDPPEYTGAGPLTYQWLLDDGNGVSELPGATSTDYEFQARAAGTVRLLRQAVNGCGDPFITHIFEVEVTETIHTALTLPQDVICVDDGFLLLSGGILINSDGEGVYSGNGVVDGRFYPTLAGVGEHAITFSPPPGTLCAVPSQATITVLDSIYLEPMAEIVLLRGQHITLRAQTDASQFRWSNEPGLDNYHIQNPVASPDETTTYTLTAANSAGCEKTVNVTVTVLKDLSVPNSFTPNGDGFNDTWQINGLEEYPNVVIQVFNRWGTLVFSSKGYSIPWDGSFNGAPLPVATYYYTLSSDVLPRPISGSISILK</sequence>
<proteinExistence type="predicted"/>
<name>A0ABQ1MA93_9SPHI</name>
<gene>
    <name evidence="1" type="ORF">GCM10011386_31740</name>
</gene>
<comment type="caution">
    <text evidence="1">The sequence shown here is derived from an EMBL/GenBank/DDBJ whole genome shotgun (WGS) entry which is preliminary data.</text>
</comment>
<dbReference type="InterPro" id="IPR026341">
    <property type="entry name" value="T9SS_type_B"/>
</dbReference>
<dbReference type="EMBL" id="BMIK01000012">
    <property type="protein sequence ID" value="GGC37293.1"/>
    <property type="molecule type" value="Genomic_DNA"/>
</dbReference>
<evidence type="ECO:0000313" key="1">
    <source>
        <dbReference type="EMBL" id="GGC37293.1"/>
    </source>
</evidence>
<dbReference type="Proteomes" id="UP000597338">
    <property type="component" value="Unassembled WGS sequence"/>
</dbReference>
<dbReference type="Pfam" id="PF13585">
    <property type="entry name" value="CHU_C"/>
    <property type="match status" value="1"/>
</dbReference>
<protein>
    <recommendedName>
        <fullName evidence="3">Gliding motility-associated C-terminal domain-containing protein</fullName>
    </recommendedName>
</protein>
<evidence type="ECO:0000313" key="2">
    <source>
        <dbReference type="Proteomes" id="UP000597338"/>
    </source>
</evidence>
<dbReference type="NCBIfam" id="TIGR04131">
    <property type="entry name" value="Bac_Flav_CTERM"/>
    <property type="match status" value="1"/>
</dbReference>